<dbReference type="Pfam" id="PF00291">
    <property type="entry name" value="PALP"/>
    <property type="match status" value="1"/>
</dbReference>
<comment type="pathway">
    <text evidence="2">Amino-acid biosynthesis; L-isoleucine biosynthesis; 2-oxobutanoate from L-threonine: step 1/1.</text>
</comment>
<proteinExistence type="inferred from homology"/>
<accession>A0A7C3SJU4</accession>
<evidence type="ECO:0000256" key="7">
    <source>
        <dbReference type="ARBA" id="ARBA00049406"/>
    </source>
</evidence>
<dbReference type="GO" id="GO:0004794">
    <property type="term" value="F:threonine deaminase activity"/>
    <property type="evidence" value="ECO:0007669"/>
    <property type="project" value="UniProtKB-EC"/>
</dbReference>
<dbReference type="PROSITE" id="PS00165">
    <property type="entry name" value="DEHYDRATASE_SER_THR"/>
    <property type="match status" value="1"/>
</dbReference>
<evidence type="ECO:0000256" key="6">
    <source>
        <dbReference type="ARBA" id="ARBA00023239"/>
    </source>
</evidence>
<comment type="catalytic activity">
    <reaction evidence="7">
        <text>L-serine = pyruvate + NH4(+)</text>
        <dbReference type="Rhea" id="RHEA:19169"/>
        <dbReference type="ChEBI" id="CHEBI:15361"/>
        <dbReference type="ChEBI" id="CHEBI:28938"/>
        <dbReference type="ChEBI" id="CHEBI:33384"/>
        <dbReference type="EC" id="4.3.1.17"/>
    </reaction>
</comment>
<dbReference type="AlphaFoldDB" id="A0A7C3SJU4"/>
<name>A0A7C3SJU4_9BACT</name>
<evidence type="ECO:0000256" key="4">
    <source>
        <dbReference type="ARBA" id="ARBA00022624"/>
    </source>
</evidence>
<organism evidence="9">
    <name type="scientific">Desulfobacca acetoxidans</name>
    <dbReference type="NCBI Taxonomy" id="60893"/>
    <lineage>
        <taxon>Bacteria</taxon>
        <taxon>Pseudomonadati</taxon>
        <taxon>Thermodesulfobacteriota</taxon>
        <taxon>Desulfobaccia</taxon>
        <taxon>Desulfobaccales</taxon>
        <taxon>Desulfobaccaceae</taxon>
        <taxon>Desulfobacca</taxon>
    </lineage>
</organism>
<dbReference type="GO" id="GO:0003941">
    <property type="term" value="F:L-serine ammonia-lyase activity"/>
    <property type="evidence" value="ECO:0007669"/>
    <property type="project" value="UniProtKB-EC"/>
</dbReference>
<dbReference type="PROSITE" id="PS51671">
    <property type="entry name" value="ACT"/>
    <property type="match status" value="1"/>
</dbReference>
<dbReference type="GO" id="GO:0006565">
    <property type="term" value="P:L-serine catabolic process"/>
    <property type="evidence" value="ECO:0007669"/>
    <property type="project" value="TreeGrafter"/>
</dbReference>
<evidence type="ECO:0000313" key="9">
    <source>
        <dbReference type="EMBL" id="HGB14999.1"/>
    </source>
</evidence>
<keyword evidence="4" id="KW-0100">Branched-chain amino acid biosynthesis</keyword>
<dbReference type="CDD" id="cd01562">
    <property type="entry name" value="Thr-dehyd"/>
    <property type="match status" value="1"/>
</dbReference>
<evidence type="ECO:0000256" key="1">
    <source>
        <dbReference type="ARBA" id="ARBA00001933"/>
    </source>
</evidence>
<comment type="cofactor">
    <cofactor evidence="1">
        <name>pyridoxal 5'-phosphate</name>
        <dbReference type="ChEBI" id="CHEBI:597326"/>
    </cofactor>
</comment>
<comment type="similarity">
    <text evidence="3">Belongs to the serine/threonine dehydratase family.</text>
</comment>
<dbReference type="FunFam" id="3.40.50.1100:FF:000007">
    <property type="entry name" value="L-threonine dehydratase catabolic TdcB"/>
    <property type="match status" value="1"/>
</dbReference>
<keyword evidence="5" id="KW-0663">Pyridoxal phosphate</keyword>
<dbReference type="SUPFAM" id="SSF53686">
    <property type="entry name" value="Tryptophan synthase beta subunit-like PLP-dependent enzymes"/>
    <property type="match status" value="1"/>
</dbReference>
<sequence>MTLKDIEAAQARLKGLILRTPLIYSHTLSRSSGAEVFLKLENLQTTGSFKLRGAMNRLKLLKERGEGERVVAASAGNHGQGVAFAAASLGLTSTIVMPQGASISKQLAAQGYGARVILYGQDLSQALEKAKELVAQGYIFIHPYDDLEVVAGQGTLGLEILEDLPDADTVLLPVGGGGLAAGSALALKERRPQVRVIGVQTAQVPSLTAALERDQPTPVAARPTLADGICVPLIGRHTFPYLQKYVDEVVLVEESDIALAVLVLLESKKVLAEGAGAVSAAAFLGPLRGRNLGRKIVLVVSGGNIDIPLLERVLVRALLTRRRLLTLRVALPDTPGSLGRLATLLGQNEANILHLFHDRMARDLPLEMTRVEIILEIRGPEHGDRVIAALREAGYQVEEREN</sequence>
<dbReference type="SUPFAM" id="SSF55021">
    <property type="entry name" value="ACT-like"/>
    <property type="match status" value="1"/>
</dbReference>
<dbReference type="InterPro" id="IPR045865">
    <property type="entry name" value="ACT-like_dom_sf"/>
</dbReference>
<dbReference type="InterPro" id="IPR050147">
    <property type="entry name" value="Ser/Thr_Dehydratase"/>
</dbReference>
<dbReference type="PANTHER" id="PTHR48078">
    <property type="entry name" value="THREONINE DEHYDRATASE, MITOCHONDRIAL-RELATED"/>
    <property type="match status" value="1"/>
</dbReference>
<protein>
    <submittedName>
        <fullName evidence="9">Threonine ammonia-lyase</fullName>
        <ecNumber evidence="9">4.3.1.19</ecNumber>
    </submittedName>
</protein>
<evidence type="ECO:0000256" key="2">
    <source>
        <dbReference type="ARBA" id="ARBA00004810"/>
    </source>
</evidence>
<keyword evidence="6 9" id="KW-0456">Lyase</keyword>
<keyword evidence="4" id="KW-0412">Isoleucine biosynthesis</keyword>
<dbReference type="GO" id="GO:0009097">
    <property type="term" value="P:isoleucine biosynthetic process"/>
    <property type="evidence" value="ECO:0007669"/>
    <property type="project" value="UniProtKB-UniPathway"/>
</dbReference>
<dbReference type="EC" id="4.3.1.19" evidence="9"/>
<dbReference type="GO" id="GO:0006567">
    <property type="term" value="P:L-threonine catabolic process"/>
    <property type="evidence" value="ECO:0007669"/>
    <property type="project" value="InterPro"/>
</dbReference>
<dbReference type="GO" id="GO:0030170">
    <property type="term" value="F:pyridoxal phosphate binding"/>
    <property type="evidence" value="ECO:0007669"/>
    <property type="project" value="InterPro"/>
</dbReference>
<dbReference type="EMBL" id="DTHB01000048">
    <property type="protein sequence ID" value="HGB14999.1"/>
    <property type="molecule type" value="Genomic_DNA"/>
</dbReference>
<dbReference type="UniPathway" id="UPA00047">
    <property type="reaction ID" value="UER00054"/>
</dbReference>
<feature type="domain" description="ACT" evidence="8">
    <location>
        <begin position="326"/>
        <end position="402"/>
    </location>
</feature>
<dbReference type="InterPro" id="IPR000634">
    <property type="entry name" value="Ser/Thr_deHydtase_PyrdxlP-BS"/>
</dbReference>
<evidence type="ECO:0000256" key="5">
    <source>
        <dbReference type="ARBA" id="ARBA00022898"/>
    </source>
</evidence>
<keyword evidence="4" id="KW-0028">Amino-acid biosynthesis</keyword>
<gene>
    <name evidence="9" type="ORF">ENV62_07175</name>
</gene>
<dbReference type="InterPro" id="IPR005789">
    <property type="entry name" value="Thr_deHydtase_catblc"/>
</dbReference>
<dbReference type="PANTHER" id="PTHR48078:SF6">
    <property type="entry name" value="L-THREONINE DEHYDRATASE CATABOLIC TDCB"/>
    <property type="match status" value="1"/>
</dbReference>
<dbReference type="InterPro" id="IPR036052">
    <property type="entry name" value="TrpB-like_PALP_sf"/>
</dbReference>
<comment type="caution">
    <text evidence="9">The sequence shown here is derived from an EMBL/GenBank/DDBJ whole genome shotgun (WGS) entry which is preliminary data.</text>
</comment>
<evidence type="ECO:0000256" key="3">
    <source>
        <dbReference type="ARBA" id="ARBA00010869"/>
    </source>
</evidence>
<dbReference type="InterPro" id="IPR044561">
    <property type="entry name" value="ACT_ThrD-II-like"/>
</dbReference>
<evidence type="ECO:0000259" key="8">
    <source>
        <dbReference type="PROSITE" id="PS51671"/>
    </source>
</evidence>
<dbReference type="NCBIfam" id="TIGR01127">
    <property type="entry name" value="ilvA_1Cterm"/>
    <property type="match status" value="1"/>
</dbReference>
<dbReference type="Gene3D" id="3.40.50.1100">
    <property type="match status" value="2"/>
</dbReference>
<dbReference type="InterPro" id="IPR001926">
    <property type="entry name" value="TrpB-like_PALP"/>
</dbReference>
<dbReference type="CDD" id="cd04886">
    <property type="entry name" value="ACT_ThrD-II-like"/>
    <property type="match status" value="1"/>
</dbReference>
<dbReference type="InterPro" id="IPR002912">
    <property type="entry name" value="ACT_dom"/>
</dbReference>
<reference evidence="9" key="1">
    <citation type="journal article" date="2020" name="mSystems">
        <title>Genome- and Community-Level Interaction Insights into Carbon Utilization and Element Cycling Functions of Hydrothermarchaeota in Hydrothermal Sediment.</title>
        <authorList>
            <person name="Zhou Z."/>
            <person name="Liu Y."/>
            <person name="Xu W."/>
            <person name="Pan J."/>
            <person name="Luo Z.H."/>
            <person name="Li M."/>
        </authorList>
    </citation>
    <scope>NUCLEOTIDE SEQUENCE [LARGE SCALE GENOMIC DNA]</scope>
    <source>
        <strain evidence="9">SpSt-776</strain>
    </source>
</reference>
<dbReference type="FunFam" id="3.40.50.1100:FF:000005">
    <property type="entry name" value="Threonine dehydratase catabolic"/>
    <property type="match status" value="1"/>
</dbReference>